<evidence type="ECO:0000256" key="2">
    <source>
        <dbReference type="SAM" id="Phobius"/>
    </source>
</evidence>
<keyword evidence="4" id="KW-1185">Reference proteome</keyword>
<feature type="region of interest" description="Disordered" evidence="1">
    <location>
        <begin position="136"/>
        <end position="196"/>
    </location>
</feature>
<proteinExistence type="predicted"/>
<evidence type="ECO:0000256" key="1">
    <source>
        <dbReference type="SAM" id="MobiDB-lite"/>
    </source>
</evidence>
<comment type="caution">
    <text evidence="3">The sequence shown here is derived from an EMBL/GenBank/DDBJ whole genome shotgun (WGS) entry which is preliminary data.</text>
</comment>
<keyword evidence="2" id="KW-1133">Transmembrane helix</keyword>
<dbReference type="InParanoid" id="A0A369JPS5"/>
<name>A0A369JPS5_HYPMA</name>
<gene>
    <name evidence="3" type="ORF">Hypma_012296</name>
</gene>
<evidence type="ECO:0000313" key="4">
    <source>
        <dbReference type="Proteomes" id="UP000076154"/>
    </source>
</evidence>
<dbReference type="EMBL" id="LUEZ02000058">
    <property type="protein sequence ID" value="RDB20776.1"/>
    <property type="molecule type" value="Genomic_DNA"/>
</dbReference>
<keyword evidence="2" id="KW-0812">Transmembrane</keyword>
<dbReference type="AlphaFoldDB" id="A0A369JPS5"/>
<sequence>MAPALQSSLDTAKRATSTARHGPNILAIVCGVVGVLLVAVIAIVFFVLRRRRGHKDLGSDSKLKQQTLRHKHTHSDAIDTPLLHVRPNWFSVDVDSKQDNLYRLPSNRMHERTALNDSLDIEKHFGKRISFASPTDATLYMMDRQPAPSKSSPRDLPRLTIPPSPTSPPANTSTIPFPTSPTKLLSGPRRDSSICSESSVSEYSQASAMSESFMITARPPPLSPMLEYIAMSSQGDSQALARSDTVVVSRLLKERAKRNPEKIARGVSRIERRGSIKPALSLNDVEETESFRLRLARAKAREPQFIPMANMDEVPASAVSSDHSPLSAMIRDLLPDSSVAPDIPSPIVQTDLLPVKAAPLPSQHPPQLVPSMTSWTVEGPASAVSSDLSTPSTIGTQHRITPGFPFPPAALPSTSAFMLRTEHIAAASPQTRQQHVAPLVVPQRPLTPQNLRSVLRSSNSNRTIRGLVPEIPTQPIPPPSTLRTDIITDKLTSPLQSCKQEAQHVESAGPHLSEMKYASSGLRPTATPQCSWLTEIRVRDAEAVRIPDMNRGTQSVMSLHGHISGLSAG</sequence>
<accession>A0A369JPS5</accession>
<feature type="transmembrane region" description="Helical" evidence="2">
    <location>
        <begin position="25"/>
        <end position="48"/>
    </location>
</feature>
<reference evidence="3" key="1">
    <citation type="submission" date="2018-04" db="EMBL/GenBank/DDBJ databases">
        <title>Whole genome sequencing of Hypsizygus marmoreus.</title>
        <authorList>
            <person name="Choi I.-G."/>
            <person name="Min B."/>
            <person name="Kim J.-G."/>
            <person name="Kim S."/>
            <person name="Oh Y.-L."/>
            <person name="Kong W.-S."/>
            <person name="Park H."/>
            <person name="Jeong J."/>
            <person name="Song E.-S."/>
        </authorList>
    </citation>
    <scope>NUCLEOTIDE SEQUENCE [LARGE SCALE GENOMIC DNA]</scope>
    <source>
        <strain evidence="3">51987-8</strain>
    </source>
</reference>
<keyword evidence="2" id="KW-0472">Membrane</keyword>
<protein>
    <submittedName>
        <fullName evidence="3">Uncharacterized protein</fullName>
    </submittedName>
</protein>
<organism evidence="3 4">
    <name type="scientific">Hypsizygus marmoreus</name>
    <name type="common">White beech mushroom</name>
    <name type="synonym">Agaricus marmoreus</name>
    <dbReference type="NCBI Taxonomy" id="39966"/>
    <lineage>
        <taxon>Eukaryota</taxon>
        <taxon>Fungi</taxon>
        <taxon>Dikarya</taxon>
        <taxon>Basidiomycota</taxon>
        <taxon>Agaricomycotina</taxon>
        <taxon>Agaricomycetes</taxon>
        <taxon>Agaricomycetidae</taxon>
        <taxon>Agaricales</taxon>
        <taxon>Tricholomatineae</taxon>
        <taxon>Lyophyllaceae</taxon>
        <taxon>Hypsizygus</taxon>
    </lineage>
</organism>
<evidence type="ECO:0000313" key="3">
    <source>
        <dbReference type="EMBL" id="RDB20776.1"/>
    </source>
</evidence>
<dbReference type="Proteomes" id="UP000076154">
    <property type="component" value="Unassembled WGS sequence"/>
</dbReference>
<dbReference type="OrthoDB" id="3066505at2759"/>